<accession>A0A1M6JLQ9</accession>
<dbReference type="EMBL" id="FQYX01000022">
    <property type="protein sequence ID" value="SHJ47659.1"/>
    <property type="molecule type" value="Genomic_DNA"/>
</dbReference>
<evidence type="ECO:0008006" key="4">
    <source>
        <dbReference type="Google" id="ProtNLM"/>
    </source>
</evidence>
<evidence type="ECO:0000313" key="2">
    <source>
        <dbReference type="EMBL" id="SHJ47659.1"/>
    </source>
</evidence>
<feature type="signal peptide" evidence="1">
    <location>
        <begin position="1"/>
        <end position="20"/>
    </location>
</feature>
<dbReference type="RefSeq" id="WP_072765171.1">
    <property type="nucleotide sequence ID" value="NZ_FQYX01000022.1"/>
</dbReference>
<feature type="chain" id="PRO_5012612872" description="Ferredoxin subunit of nitrite reductase or a ring-hydroxylating dioxygenase" evidence="1">
    <location>
        <begin position="21"/>
        <end position="148"/>
    </location>
</feature>
<dbReference type="AlphaFoldDB" id="A0A1M6JLQ9"/>
<keyword evidence="3" id="KW-1185">Reference proteome</keyword>
<gene>
    <name evidence="2" type="ORF">SAMN04487911_12249</name>
</gene>
<name>A0A1M6JLQ9_9FLAO</name>
<dbReference type="PROSITE" id="PS51257">
    <property type="entry name" value="PROKAR_LIPOPROTEIN"/>
    <property type="match status" value="1"/>
</dbReference>
<sequence length="148" mass="16610">MKRIFSLILFILILACSNNATNRNPYLQEVSFRFDLNLNLPQYNPLTTTGNSVFIGNSAVGTRGVFVTNVGFNTFRAFEASCPNHVPNQCSTLNQKNTYATNATCPCEAYAYSLFTGQMTNRPQDGNRYYDLLEYRAQYSGNTVIISN</sequence>
<dbReference type="OrthoDB" id="1201186at2"/>
<dbReference type="STRING" id="558155.SAMN04487911_12249"/>
<proteinExistence type="predicted"/>
<protein>
    <recommendedName>
        <fullName evidence="4">Ferredoxin subunit of nitrite reductase or a ring-hydroxylating dioxygenase</fullName>
    </recommendedName>
</protein>
<reference evidence="2 3" key="1">
    <citation type="submission" date="2016-11" db="EMBL/GenBank/DDBJ databases">
        <authorList>
            <person name="Jaros S."/>
            <person name="Januszkiewicz K."/>
            <person name="Wedrychowicz H."/>
        </authorList>
    </citation>
    <scope>NUCLEOTIDE SEQUENCE [LARGE SCALE GENOMIC DNA]</scope>
    <source>
        <strain evidence="2 3">CGMCC 1.8863</strain>
    </source>
</reference>
<evidence type="ECO:0000256" key="1">
    <source>
        <dbReference type="SAM" id="SignalP"/>
    </source>
</evidence>
<organism evidence="2 3">
    <name type="scientific">Arenibacter nanhaiticus</name>
    <dbReference type="NCBI Taxonomy" id="558155"/>
    <lineage>
        <taxon>Bacteria</taxon>
        <taxon>Pseudomonadati</taxon>
        <taxon>Bacteroidota</taxon>
        <taxon>Flavobacteriia</taxon>
        <taxon>Flavobacteriales</taxon>
        <taxon>Flavobacteriaceae</taxon>
        <taxon>Arenibacter</taxon>
    </lineage>
</organism>
<dbReference type="Proteomes" id="UP000184231">
    <property type="component" value="Unassembled WGS sequence"/>
</dbReference>
<evidence type="ECO:0000313" key="3">
    <source>
        <dbReference type="Proteomes" id="UP000184231"/>
    </source>
</evidence>
<keyword evidence="1" id="KW-0732">Signal</keyword>